<comment type="caution">
    <text evidence="1">The sequence shown here is derived from an EMBL/GenBank/DDBJ whole genome shotgun (WGS) entry which is preliminary data.</text>
</comment>
<dbReference type="RefSeq" id="WP_206572396.1">
    <property type="nucleotide sequence ID" value="NZ_JAFKCV010000002.1"/>
</dbReference>
<accession>A0A939DKQ1</accession>
<reference evidence="1" key="1">
    <citation type="submission" date="2021-03" db="EMBL/GenBank/DDBJ databases">
        <title>novel species isolated from a fishpond in China.</title>
        <authorList>
            <person name="Lu H."/>
            <person name="Cai Z."/>
        </authorList>
    </citation>
    <scope>NUCLEOTIDE SEQUENCE</scope>
    <source>
        <strain evidence="1">JCM 30855</strain>
    </source>
</reference>
<dbReference type="EMBL" id="JAFKCV010000002">
    <property type="protein sequence ID" value="MBN7824273.1"/>
    <property type="molecule type" value="Genomic_DNA"/>
</dbReference>
<evidence type="ECO:0000313" key="1">
    <source>
        <dbReference type="EMBL" id="MBN7824273.1"/>
    </source>
</evidence>
<evidence type="ECO:0000313" key="2">
    <source>
        <dbReference type="Proteomes" id="UP000664654"/>
    </source>
</evidence>
<proteinExistence type="predicted"/>
<keyword evidence="2" id="KW-1185">Reference proteome</keyword>
<organism evidence="1 2">
    <name type="scientific">Bowmanella dokdonensis</name>
    <dbReference type="NCBI Taxonomy" id="751969"/>
    <lineage>
        <taxon>Bacteria</taxon>
        <taxon>Pseudomonadati</taxon>
        <taxon>Pseudomonadota</taxon>
        <taxon>Gammaproteobacteria</taxon>
        <taxon>Alteromonadales</taxon>
        <taxon>Alteromonadaceae</taxon>
        <taxon>Bowmanella</taxon>
    </lineage>
</organism>
<dbReference type="AlphaFoldDB" id="A0A939DKQ1"/>
<protein>
    <submittedName>
        <fullName evidence="1">Uncharacterized protein</fullName>
    </submittedName>
</protein>
<gene>
    <name evidence="1" type="ORF">J0A66_03435</name>
</gene>
<dbReference type="Proteomes" id="UP000664654">
    <property type="component" value="Unassembled WGS sequence"/>
</dbReference>
<sequence length="215" mass="24322">MTSRPPSQTQIENPEKRLWQKFVGTGLLEKAIKPADFIVPDANLPDLGRTDPAEAMKQLKGLLVAPCYTRLNAKWRKYKQRYLSNLTSLTIKSQTLDRLRAFAVNAGLNGDNYDLVLEYLLDPEEKLESAKQAVAEMPSGLDNQDQGKLLLAKLNLRPSSQRYLLSQLKHSFNQGWLACKQTKKRTVQTRDQASEEYMRIITGISEVKDAGATER</sequence>
<name>A0A939DKQ1_9ALTE</name>